<dbReference type="Proteomes" id="UP000754644">
    <property type="component" value="Unassembled WGS sequence"/>
</dbReference>
<dbReference type="SUPFAM" id="SSF53335">
    <property type="entry name" value="S-adenosyl-L-methionine-dependent methyltransferases"/>
    <property type="match status" value="1"/>
</dbReference>
<dbReference type="EMBL" id="JABMOJ010000088">
    <property type="protein sequence ID" value="NQV64221.1"/>
    <property type="molecule type" value="Genomic_DNA"/>
</dbReference>
<feature type="domain" description="Methyltransferase" evidence="2">
    <location>
        <begin position="67"/>
        <end position="169"/>
    </location>
</feature>
<dbReference type="InterPro" id="IPR041698">
    <property type="entry name" value="Methyltransf_25"/>
</dbReference>
<keyword evidence="3" id="KW-0489">Methyltransferase</keyword>
<keyword evidence="1" id="KW-0620">Polyamine biosynthesis</keyword>
<gene>
    <name evidence="3" type="ORF">HQ497_02550</name>
</gene>
<dbReference type="GO" id="GO:0006596">
    <property type="term" value="P:polyamine biosynthetic process"/>
    <property type="evidence" value="ECO:0007669"/>
    <property type="project" value="UniProtKB-KW"/>
</dbReference>
<dbReference type="GO" id="GO:0008168">
    <property type="term" value="F:methyltransferase activity"/>
    <property type="evidence" value="ECO:0007669"/>
    <property type="project" value="UniProtKB-KW"/>
</dbReference>
<proteinExistence type="predicted"/>
<dbReference type="AlphaFoldDB" id="A0A972VVA3"/>
<organism evidence="3 4">
    <name type="scientific">SAR86 cluster bacterium</name>
    <dbReference type="NCBI Taxonomy" id="2030880"/>
    <lineage>
        <taxon>Bacteria</taxon>
        <taxon>Pseudomonadati</taxon>
        <taxon>Pseudomonadota</taxon>
        <taxon>Gammaproteobacteria</taxon>
        <taxon>SAR86 cluster</taxon>
    </lineage>
</organism>
<dbReference type="GO" id="GO:0032259">
    <property type="term" value="P:methylation"/>
    <property type="evidence" value="ECO:0007669"/>
    <property type="project" value="UniProtKB-KW"/>
</dbReference>
<evidence type="ECO:0000313" key="4">
    <source>
        <dbReference type="Proteomes" id="UP000754644"/>
    </source>
</evidence>
<accession>A0A972VVA3</accession>
<sequence>MAILWSLDETLDGRSTRYEVRSSGATRRLYTNGAFHSQYNPNRLLAGGVWDLLTLPALYRPTPVAKVLMLGVGGGAAIHQYVNICNVQRITGIEFNPVHLQIAKTFFDCQGPTIELILADAYAWIKCHRRRFDVVIDDLFIDSIGDPIRPNVIDTRWMQQLSAHLRPGGVVIQNHLGHASARRVAKDPWIRAHFASAILFDTSQFENGILALYQAPISNRQGRNLAIKRIQDLHPGAAKRLNFRGQQLF</sequence>
<dbReference type="PANTHER" id="PTHR43317">
    <property type="entry name" value="THERMOSPERMINE SYNTHASE ACAULIS5"/>
    <property type="match status" value="1"/>
</dbReference>
<comment type="caution">
    <text evidence="3">The sequence shown here is derived from an EMBL/GenBank/DDBJ whole genome shotgun (WGS) entry which is preliminary data.</text>
</comment>
<evidence type="ECO:0000313" key="3">
    <source>
        <dbReference type="EMBL" id="NQV64221.1"/>
    </source>
</evidence>
<evidence type="ECO:0000256" key="1">
    <source>
        <dbReference type="ARBA" id="ARBA00023115"/>
    </source>
</evidence>
<name>A0A972VVA3_9GAMM</name>
<evidence type="ECO:0000259" key="2">
    <source>
        <dbReference type="Pfam" id="PF13649"/>
    </source>
</evidence>
<dbReference type="Gene3D" id="3.40.50.150">
    <property type="entry name" value="Vaccinia Virus protein VP39"/>
    <property type="match status" value="1"/>
</dbReference>
<dbReference type="Pfam" id="PF13649">
    <property type="entry name" value="Methyltransf_25"/>
    <property type="match status" value="1"/>
</dbReference>
<dbReference type="CDD" id="cd02440">
    <property type="entry name" value="AdoMet_MTases"/>
    <property type="match status" value="1"/>
</dbReference>
<keyword evidence="3" id="KW-0808">Transferase</keyword>
<protein>
    <submittedName>
        <fullName evidence="3">Methyltransferase domain-containing protein</fullName>
    </submittedName>
</protein>
<dbReference type="InterPro" id="IPR029063">
    <property type="entry name" value="SAM-dependent_MTases_sf"/>
</dbReference>
<reference evidence="3" key="1">
    <citation type="submission" date="2020-05" db="EMBL/GenBank/DDBJ databases">
        <title>Sulfur intermediates as new biogeochemical hubs in an aquatic model microbial ecosystem.</title>
        <authorList>
            <person name="Vigneron A."/>
        </authorList>
    </citation>
    <scope>NUCLEOTIDE SEQUENCE</scope>
    <source>
        <strain evidence="3">Bin.250</strain>
    </source>
</reference>
<dbReference type="PANTHER" id="PTHR43317:SF1">
    <property type="entry name" value="THERMOSPERMINE SYNTHASE ACAULIS5"/>
    <property type="match status" value="1"/>
</dbReference>